<dbReference type="PANTHER" id="PTHR23502:SF132">
    <property type="entry name" value="POLYAMINE TRANSPORTER 2-RELATED"/>
    <property type="match status" value="1"/>
</dbReference>
<feature type="transmembrane region" description="Helical" evidence="8">
    <location>
        <begin position="335"/>
        <end position="357"/>
    </location>
</feature>
<evidence type="ECO:0000256" key="8">
    <source>
        <dbReference type="RuleBase" id="RU365088"/>
    </source>
</evidence>
<dbReference type="SUPFAM" id="SSF103473">
    <property type="entry name" value="MFS general substrate transporter"/>
    <property type="match status" value="1"/>
</dbReference>
<keyword evidence="12" id="KW-1185">Reference proteome</keyword>
<evidence type="ECO:0000256" key="2">
    <source>
        <dbReference type="ARBA" id="ARBA00006236"/>
    </source>
</evidence>
<keyword evidence="4" id="KW-1003">Cell membrane</keyword>
<feature type="transmembrane region" description="Helical" evidence="8">
    <location>
        <begin position="211"/>
        <end position="229"/>
    </location>
</feature>
<evidence type="ECO:0000256" key="1">
    <source>
        <dbReference type="ARBA" id="ARBA00004651"/>
    </source>
</evidence>
<dbReference type="PANTHER" id="PTHR23502">
    <property type="entry name" value="MAJOR FACILITATOR SUPERFAMILY"/>
    <property type="match status" value="1"/>
</dbReference>
<organism evidence="11 12">
    <name type="scientific">Teichococcus aerophilus</name>
    <dbReference type="NCBI Taxonomy" id="1224513"/>
    <lineage>
        <taxon>Bacteria</taxon>
        <taxon>Pseudomonadati</taxon>
        <taxon>Pseudomonadota</taxon>
        <taxon>Alphaproteobacteria</taxon>
        <taxon>Acetobacterales</taxon>
        <taxon>Roseomonadaceae</taxon>
        <taxon>Roseomonas</taxon>
    </lineage>
</organism>
<comment type="caution">
    <text evidence="8">Lacks conserved residue(s) required for the propagation of feature annotation.</text>
</comment>
<dbReference type="Proteomes" id="UP000626026">
    <property type="component" value="Unassembled WGS sequence"/>
</dbReference>
<dbReference type="InterPro" id="IPR004812">
    <property type="entry name" value="Efflux_drug-R_Bcr/CmlA"/>
</dbReference>
<keyword evidence="9" id="KW-0732">Signal</keyword>
<evidence type="ECO:0000313" key="12">
    <source>
        <dbReference type="Proteomes" id="UP000626026"/>
    </source>
</evidence>
<sequence length="403" mass="42992">MGFRQFVAIIAAMMATNALAIDSMLPALPAIGDALGIATDNQRQWIITAYLLGFGTAQIVYGPLADRFGRKPVLLVGLAIYVIGSLLASMTGHFDTMLLARIVQGVGAASTRVLAVSIVRDCYSGRKMAQVMSLAFIVFLAVPVIAPSVGQLIVLFAPWRWIFLFLAVFGLAIALWATLKLPETLHPDDRNPISPRRILQAFKFVLTNRMAVGYMLAMTMLLGGLFGFINSAQQVFVDTFQAPGLFTTIFALVAVAMAVASLLNAKLVGRFGTRRISHTMLLGYIAFAIAHAALALWGYEQLWSFAVLQAAMMFCFGLTGPNFGSMAMEPLGHIAGTASSVQGFVTTVGGALTGFMIGQQFDGSTVPMNLGFAGCGILALVMVLIAENGKLFRPHNSPKAPGS</sequence>
<gene>
    <name evidence="11" type="ORF">IBL26_01415</name>
</gene>
<comment type="similarity">
    <text evidence="2 8">Belongs to the major facilitator superfamily. Bcr/CmlA family.</text>
</comment>
<feature type="transmembrane region" description="Helical" evidence="8">
    <location>
        <begin position="44"/>
        <end position="61"/>
    </location>
</feature>
<reference evidence="11 12" key="1">
    <citation type="journal article" date="2013" name="Int. J. Syst. Evol. Microbiol.">
        <title>Roseomonas aerophila sp. nov., isolated from air.</title>
        <authorList>
            <person name="Kim S.J."/>
            <person name="Weon H.Y."/>
            <person name="Ahn J.H."/>
            <person name="Hong S.B."/>
            <person name="Seok S.J."/>
            <person name="Whang K.S."/>
            <person name="Kwon S.W."/>
        </authorList>
    </citation>
    <scope>NUCLEOTIDE SEQUENCE [LARGE SCALE GENOMIC DNA]</scope>
    <source>
        <strain evidence="11 12">NBRC 108923</strain>
    </source>
</reference>
<keyword evidence="5 8" id="KW-0812">Transmembrane</keyword>
<dbReference type="PROSITE" id="PS50850">
    <property type="entry name" value="MFS"/>
    <property type="match status" value="1"/>
</dbReference>
<dbReference type="CDD" id="cd17320">
    <property type="entry name" value="MFS_MdfA_MDR_like"/>
    <property type="match status" value="1"/>
</dbReference>
<feature type="chain" id="PRO_5047288452" description="Bcr/CflA family efflux transporter" evidence="9">
    <location>
        <begin position="21"/>
        <end position="403"/>
    </location>
</feature>
<dbReference type="EMBL" id="JACTVA010000002">
    <property type="protein sequence ID" value="MBC9205478.1"/>
    <property type="molecule type" value="Genomic_DNA"/>
</dbReference>
<evidence type="ECO:0000256" key="3">
    <source>
        <dbReference type="ARBA" id="ARBA00022448"/>
    </source>
</evidence>
<evidence type="ECO:0000256" key="9">
    <source>
        <dbReference type="SAM" id="SignalP"/>
    </source>
</evidence>
<dbReference type="NCBIfam" id="TIGR00710">
    <property type="entry name" value="efflux_Bcr_CflA"/>
    <property type="match status" value="1"/>
</dbReference>
<feature type="transmembrane region" description="Helical" evidence="8">
    <location>
        <begin position="73"/>
        <end position="92"/>
    </location>
</feature>
<protein>
    <recommendedName>
        <fullName evidence="8">Bcr/CflA family efflux transporter</fullName>
    </recommendedName>
</protein>
<accession>A0ABR7RGC4</accession>
<evidence type="ECO:0000256" key="4">
    <source>
        <dbReference type="ARBA" id="ARBA00022475"/>
    </source>
</evidence>
<feature type="transmembrane region" description="Helical" evidence="8">
    <location>
        <begin position="249"/>
        <end position="269"/>
    </location>
</feature>
<keyword evidence="7 8" id="KW-0472">Membrane</keyword>
<evidence type="ECO:0000256" key="6">
    <source>
        <dbReference type="ARBA" id="ARBA00022989"/>
    </source>
</evidence>
<feature type="signal peptide" evidence="9">
    <location>
        <begin position="1"/>
        <end position="20"/>
    </location>
</feature>
<feature type="transmembrane region" description="Helical" evidence="8">
    <location>
        <begin position="281"/>
        <end position="299"/>
    </location>
</feature>
<dbReference type="InterPro" id="IPR036259">
    <property type="entry name" value="MFS_trans_sf"/>
</dbReference>
<evidence type="ECO:0000256" key="5">
    <source>
        <dbReference type="ARBA" id="ARBA00022692"/>
    </source>
</evidence>
<evidence type="ECO:0000256" key="7">
    <source>
        <dbReference type="ARBA" id="ARBA00023136"/>
    </source>
</evidence>
<comment type="caution">
    <text evidence="11">The sequence shown here is derived from an EMBL/GenBank/DDBJ whole genome shotgun (WGS) entry which is preliminary data.</text>
</comment>
<keyword evidence="6 8" id="KW-1133">Transmembrane helix</keyword>
<feature type="transmembrane region" description="Helical" evidence="8">
    <location>
        <begin position="98"/>
        <end position="119"/>
    </location>
</feature>
<evidence type="ECO:0000313" key="11">
    <source>
        <dbReference type="EMBL" id="MBC9205478.1"/>
    </source>
</evidence>
<evidence type="ECO:0000259" key="10">
    <source>
        <dbReference type="PROSITE" id="PS50850"/>
    </source>
</evidence>
<keyword evidence="8" id="KW-0997">Cell inner membrane</keyword>
<name>A0ABR7RGC4_9PROT</name>
<keyword evidence="3 8" id="KW-0813">Transport</keyword>
<feature type="transmembrane region" description="Helical" evidence="8">
    <location>
        <begin position="159"/>
        <end position="179"/>
    </location>
</feature>
<dbReference type="Pfam" id="PF07690">
    <property type="entry name" value="MFS_1"/>
    <property type="match status" value="1"/>
</dbReference>
<comment type="subcellular location">
    <subcellularLocation>
        <location evidence="8">Cell inner membrane</location>
        <topology evidence="8">Multi-pass membrane protein</topology>
    </subcellularLocation>
    <subcellularLocation>
        <location evidence="1">Cell membrane</location>
        <topology evidence="1">Multi-pass membrane protein</topology>
    </subcellularLocation>
</comment>
<feature type="transmembrane region" description="Helical" evidence="8">
    <location>
        <begin position="369"/>
        <end position="386"/>
    </location>
</feature>
<dbReference type="InterPro" id="IPR020846">
    <property type="entry name" value="MFS_dom"/>
</dbReference>
<dbReference type="Gene3D" id="1.20.1720.10">
    <property type="entry name" value="Multidrug resistance protein D"/>
    <property type="match status" value="1"/>
</dbReference>
<feature type="transmembrane region" description="Helical" evidence="8">
    <location>
        <begin position="131"/>
        <end position="153"/>
    </location>
</feature>
<dbReference type="InterPro" id="IPR011701">
    <property type="entry name" value="MFS"/>
</dbReference>
<feature type="transmembrane region" description="Helical" evidence="8">
    <location>
        <begin position="305"/>
        <end position="323"/>
    </location>
</feature>
<proteinExistence type="inferred from homology"/>
<feature type="domain" description="Major facilitator superfamily (MFS) profile" evidence="10">
    <location>
        <begin position="6"/>
        <end position="391"/>
    </location>
</feature>